<evidence type="ECO:0000256" key="3">
    <source>
        <dbReference type="ARBA" id="ARBA00022989"/>
    </source>
</evidence>
<dbReference type="Proteomes" id="UP001628179">
    <property type="component" value="Unassembled WGS sequence"/>
</dbReference>
<evidence type="ECO:0000256" key="2">
    <source>
        <dbReference type="ARBA" id="ARBA00022692"/>
    </source>
</evidence>
<dbReference type="InterPro" id="IPR001129">
    <property type="entry name" value="Membr-assoc_MAPEG"/>
</dbReference>
<gene>
    <name evidence="6" type="ORF">MFIFM68171_04314</name>
</gene>
<dbReference type="InterPro" id="IPR050997">
    <property type="entry name" value="MAPEG"/>
</dbReference>
<keyword evidence="4 5" id="KW-0472">Membrane</keyword>
<organism evidence="6 7">
    <name type="scientific">Madurella fahalii</name>
    <dbReference type="NCBI Taxonomy" id="1157608"/>
    <lineage>
        <taxon>Eukaryota</taxon>
        <taxon>Fungi</taxon>
        <taxon>Dikarya</taxon>
        <taxon>Ascomycota</taxon>
        <taxon>Pezizomycotina</taxon>
        <taxon>Sordariomycetes</taxon>
        <taxon>Sordariomycetidae</taxon>
        <taxon>Sordariales</taxon>
        <taxon>Sordariales incertae sedis</taxon>
        <taxon>Madurella</taxon>
    </lineage>
</organism>
<reference evidence="6 7" key="1">
    <citation type="submission" date="2024-09" db="EMBL/GenBank/DDBJ databases">
        <title>Itraconazole resistance in Madurella fahalii resulting from another homologue of gene encoding cytochrome P450 14-alpha sterol demethylase (CYP51).</title>
        <authorList>
            <person name="Yoshioka I."/>
            <person name="Fahal A.H."/>
            <person name="Kaneko S."/>
            <person name="Yaguchi T."/>
        </authorList>
    </citation>
    <scope>NUCLEOTIDE SEQUENCE [LARGE SCALE GENOMIC DNA]</scope>
    <source>
        <strain evidence="6 7">IFM 68171</strain>
    </source>
</reference>
<evidence type="ECO:0000256" key="4">
    <source>
        <dbReference type="ARBA" id="ARBA00023136"/>
    </source>
</evidence>
<dbReference type="Gene3D" id="1.20.120.550">
    <property type="entry name" value="Membrane associated eicosanoid/glutathione metabolism-like domain"/>
    <property type="match status" value="1"/>
</dbReference>
<dbReference type="InterPro" id="IPR023352">
    <property type="entry name" value="MAPEG-like_dom_sf"/>
</dbReference>
<keyword evidence="3 5" id="KW-1133">Transmembrane helix</keyword>
<comment type="caution">
    <text evidence="6">The sequence shown here is derived from an EMBL/GenBank/DDBJ whole genome shotgun (WGS) entry which is preliminary data.</text>
</comment>
<comment type="subcellular location">
    <subcellularLocation>
        <location evidence="1">Membrane</location>
        <topology evidence="1">Multi-pass membrane protein</topology>
    </subcellularLocation>
</comment>
<sequence length="150" mass="16455">MAITLPNEYRSYVLLAATSTFVLNTVHSIITSRRRKAAAIPYPISYATKEQADKDPKAHSFNCAQRAHANFTENLTPFLGELFIAGLRYPVYAAAVGAVWSAGRLMYVLGYTSARGPQGRLVGFGLSWLSDIVLKGMAAWTSVGYVLGWY</sequence>
<keyword evidence="2 5" id="KW-0812">Transmembrane</keyword>
<evidence type="ECO:0000256" key="1">
    <source>
        <dbReference type="ARBA" id="ARBA00004141"/>
    </source>
</evidence>
<dbReference type="EMBL" id="BAAFSV010000002">
    <property type="protein sequence ID" value="GAB1314104.1"/>
    <property type="molecule type" value="Genomic_DNA"/>
</dbReference>
<feature type="transmembrane region" description="Helical" evidence="5">
    <location>
        <begin position="121"/>
        <end position="147"/>
    </location>
</feature>
<evidence type="ECO:0000256" key="5">
    <source>
        <dbReference type="SAM" id="Phobius"/>
    </source>
</evidence>
<keyword evidence="7" id="KW-1185">Reference proteome</keyword>
<dbReference type="PANTHER" id="PTHR10250">
    <property type="entry name" value="MICROSOMAL GLUTATHIONE S-TRANSFERASE"/>
    <property type="match status" value="1"/>
</dbReference>
<dbReference type="RefSeq" id="XP_070915835.1">
    <property type="nucleotide sequence ID" value="XM_071059734.1"/>
</dbReference>
<dbReference type="GeneID" id="98175057"/>
<dbReference type="PANTHER" id="PTHR10250:SF26">
    <property type="entry name" value="GLUTATHIONE S-TRANSFERASE 3, MITOCHONDRIAL"/>
    <property type="match status" value="1"/>
</dbReference>
<name>A0ABQ0G8Q6_9PEZI</name>
<evidence type="ECO:0000313" key="7">
    <source>
        <dbReference type="Proteomes" id="UP001628179"/>
    </source>
</evidence>
<dbReference type="SUPFAM" id="SSF161084">
    <property type="entry name" value="MAPEG domain-like"/>
    <property type="match status" value="1"/>
</dbReference>
<evidence type="ECO:0000313" key="6">
    <source>
        <dbReference type="EMBL" id="GAB1314104.1"/>
    </source>
</evidence>
<proteinExistence type="predicted"/>
<accession>A0ABQ0G8Q6</accession>
<feature type="transmembrane region" description="Helical" evidence="5">
    <location>
        <begin position="89"/>
        <end position="109"/>
    </location>
</feature>
<dbReference type="Pfam" id="PF01124">
    <property type="entry name" value="MAPEG"/>
    <property type="match status" value="1"/>
</dbReference>
<protein>
    <submittedName>
        <fullName evidence="6">Microsomal glutathione S-transferase 3</fullName>
    </submittedName>
</protein>